<protein>
    <submittedName>
        <fullName evidence="3">Predicted protein</fullName>
    </submittedName>
</protein>
<feature type="transmembrane region" description="Helical" evidence="2">
    <location>
        <begin position="493"/>
        <end position="515"/>
    </location>
</feature>
<name>D2V2X5_NAEGR</name>
<sequence length="592" mass="67586">MIIKMKDFRKQIQSLVLLIGLIVILNNSSVLSSDDWSGCTYVNINNNNGNQQALSCSSITAWDENTFAFRYEDSVFFTVFYKFFDTKEYQLCDEKYVKETLFKTYGISSCYQAYVDNFPKLVNSTLSYLNSTYGISSKNGRNKAVTELAWIMNYCQYCSRPDFNEFHSNISTIVTPSPFRYVTAKNFCNYGTEIPKNSIQAPLVHGHSLLDSDDTYPWICYCGGNDYGFKCDYFSTNFIPFTFKAYPIIAFIVPTLLAIATIVCNVIPLAYRNVKKISHKMKFNLTSYPKAIFEEIFSLSWIIIIMIFFYFLFLAIENGLNFAVISVFETKTKVGAGFFRSLSLLWLISALFSILVMWLNLLLGSMRTSTDSIKVHIGLKITLGLFYLFVLGLSILPFVYTGLQSSPIRGFTKTFNLTFFTLTAASTIFFTILFILFGAKLYFKLKIANNLSIFQIKFTKFVMFLMVTNAIVLIEIIFIIIEYGASQVVFGLFYRSVNFNTLDLSMCLLASGIIYQMTPNAEFRQIFCPCIKDATLQKYQDYITKKSGRNKQVEPEEDSSQSESNPYQLGTSYKLTSGETTLTQPLSQGYQH</sequence>
<organism evidence="4">
    <name type="scientific">Naegleria gruberi</name>
    <name type="common">Amoeba</name>
    <dbReference type="NCBI Taxonomy" id="5762"/>
    <lineage>
        <taxon>Eukaryota</taxon>
        <taxon>Discoba</taxon>
        <taxon>Heterolobosea</taxon>
        <taxon>Tetramitia</taxon>
        <taxon>Eutetramitia</taxon>
        <taxon>Vahlkampfiidae</taxon>
        <taxon>Naegleria</taxon>
    </lineage>
</organism>
<feature type="transmembrane region" description="Helical" evidence="2">
    <location>
        <begin position="292"/>
        <end position="316"/>
    </location>
</feature>
<keyword evidence="2" id="KW-1133">Transmembrane helix</keyword>
<gene>
    <name evidence="3" type="ORF">NAEGRDRAFT_63151</name>
</gene>
<dbReference type="KEGG" id="ngr:NAEGRDRAFT_63151"/>
<reference evidence="3 4" key="1">
    <citation type="journal article" date="2010" name="Cell">
        <title>The genome of Naegleria gruberi illuminates early eukaryotic versatility.</title>
        <authorList>
            <person name="Fritz-Laylin L.K."/>
            <person name="Prochnik S.E."/>
            <person name="Ginger M.L."/>
            <person name="Dacks J.B."/>
            <person name="Carpenter M.L."/>
            <person name="Field M.C."/>
            <person name="Kuo A."/>
            <person name="Paredez A."/>
            <person name="Chapman J."/>
            <person name="Pham J."/>
            <person name="Shu S."/>
            <person name="Neupane R."/>
            <person name="Cipriano M."/>
            <person name="Mancuso J."/>
            <person name="Tu H."/>
            <person name="Salamov A."/>
            <person name="Lindquist E."/>
            <person name="Shapiro H."/>
            <person name="Lucas S."/>
            <person name="Grigoriev I.V."/>
            <person name="Cande W.Z."/>
            <person name="Fulton C."/>
            <person name="Rokhsar D.S."/>
            <person name="Dawson S.C."/>
        </authorList>
    </citation>
    <scope>NUCLEOTIDE SEQUENCE [LARGE SCALE GENOMIC DNA]</scope>
    <source>
        <strain evidence="3 4">NEG-M</strain>
    </source>
</reference>
<dbReference type="AlphaFoldDB" id="D2V2X5"/>
<feature type="region of interest" description="Disordered" evidence="1">
    <location>
        <begin position="547"/>
        <end position="592"/>
    </location>
</feature>
<dbReference type="EMBL" id="GG738849">
    <property type="protein sequence ID" value="EFC49138.1"/>
    <property type="molecule type" value="Genomic_DNA"/>
</dbReference>
<dbReference type="VEuPathDB" id="AmoebaDB:NAEGRDRAFT_63151"/>
<accession>D2V2X5</accession>
<dbReference type="RefSeq" id="XP_002681882.1">
    <property type="nucleotide sequence ID" value="XM_002681836.1"/>
</dbReference>
<feature type="transmembrane region" description="Helical" evidence="2">
    <location>
        <begin position="458"/>
        <end position="481"/>
    </location>
</feature>
<keyword evidence="4" id="KW-1185">Reference proteome</keyword>
<evidence type="ECO:0000256" key="2">
    <source>
        <dbReference type="SAM" id="Phobius"/>
    </source>
</evidence>
<evidence type="ECO:0000313" key="4">
    <source>
        <dbReference type="Proteomes" id="UP000006671"/>
    </source>
</evidence>
<dbReference type="Proteomes" id="UP000006671">
    <property type="component" value="Unassembled WGS sequence"/>
</dbReference>
<feature type="transmembrane region" description="Helical" evidence="2">
    <location>
        <begin position="415"/>
        <end position="437"/>
    </location>
</feature>
<dbReference type="InParanoid" id="D2V2X5"/>
<dbReference type="GeneID" id="8855128"/>
<feature type="transmembrane region" description="Helical" evidence="2">
    <location>
        <begin position="384"/>
        <end position="403"/>
    </location>
</feature>
<keyword evidence="2" id="KW-0812">Transmembrane</keyword>
<evidence type="ECO:0000256" key="1">
    <source>
        <dbReference type="SAM" id="MobiDB-lite"/>
    </source>
</evidence>
<proteinExistence type="predicted"/>
<dbReference type="OMA" id="YGFKCDY"/>
<evidence type="ECO:0000313" key="3">
    <source>
        <dbReference type="EMBL" id="EFC49138.1"/>
    </source>
</evidence>
<feature type="compositionally biased region" description="Polar residues" evidence="1">
    <location>
        <begin position="561"/>
        <end position="592"/>
    </location>
</feature>
<feature type="transmembrane region" description="Helical" evidence="2">
    <location>
        <begin position="245"/>
        <end position="271"/>
    </location>
</feature>
<dbReference type="OrthoDB" id="10260015at2759"/>
<feature type="transmembrane region" description="Helical" evidence="2">
    <location>
        <begin position="344"/>
        <end position="363"/>
    </location>
</feature>
<keyword evidence="2" id="KW-0472">Membrane</keyword>